<feature type="transmembrane region" description="Helical" evidence="1">
    <location>
        <begin position="196"/>
        <end position="214"/>
    </location>
</feature>
<feature type="transmembrane region" description="Helical" evidence="1">
    <location>
        <begin position="71"/>
        <end position="90"/>
    </location>
</feature>
<keyword evidence="1" id="KW-0812">Transmembrane</keyword>
<feature type="transmembrane region" description="Helical" evidence="1">
    <location>
        <begin position="7"/>
        <end position="25"/>
    </location>
</feature>
<feature type="transmembrane region" description="Helical" evidence="1">
    <location>
        <begin position="226"/>
        <end position="246"/>
    </location>
</feature>
<protein>
    <submittedName>
        <fullName evidence="2">Uncharacterized protein</fullName>
    </submittedName>
</protein>
<dbReference type="EMBL" id="CP093326">
    <property type="protein sequence ID" value="UNK47385.1"/>
    <property type="molecule type" value="Genomic_DNA"/>
</dbReference>
<feature type="transmembrane region" description="Helical" evidence="1">
    <location>
        <begin position="170"/>
        <end position="189"/>
    </location>
</feature>
<keyword evidence="1" id="KW-1133">Transmembrane helix</keyword>
<evidence type="ECO:0000313" key="2">
    <source>
        <dbReference type="EMBL" id="UNK47385.1"/>
    </source>
</evidence>
<feature type="transmembrane region" description="Helical" evidence="1">
    <location>
        <begin position="45"/>
        <end position="64"/>
    </location>
</feature>
<dbReference type="RefSeq" id="WP_241915144.1">
    <property type="nucleotide sequence ID" value="NZ_CP093326.1"/>
</dbReference>
<accession>A0ABY3WAN3</accession>
<gene>
    <name evidence="2" type="ORF">MNQ99_08670</name>
</gene>
<name>A0ABY3WAN3_9MICC</name>
<keyword evidence="3" id="KW-1185">Reference proteome</keyword>
<dbReference type="Proteomes" id="UP000829069">
    <property type="component" value="Chromosome"/>
</dbReference>
<feature type="transmembrane region" description="Helical" evidence="1">
    <location>
        <begin position="96"/>
        <end position="113"/>
    </location>
</feature>
<evidence type="ECO:0000313" key="3">
    <source>
        <dbReference type="Proteomes" id="UP000829069"/>
    </source>
</evidence>
<sequence>MTVGGRIFAVFAVLFWAILPGFGLIDLSTMFVEDSFFAEVAALETSWGVLTTFAVALPFGWVAFRPRDVWPVLALLWLTTAALLVGALLGFSFGPVVMAGVLGAMSLGLLWSARRAGTRFERPRLSVYWPLLVLALLALPCWAAYAWYALDSSRTTGSEPEYWTMGIDHWPVQGALGLTLAAASLLNALWPPARTLLGTALAFSAVSLAISWLLGPETGGSVDVQWLAIAALVWGLLIALRTPGLPSEPGAQPAKRRQNLRSSAV</sequence>
<organism evidence="2 3">
    <name type="scientific">Arthrobacter sulfonylureivorans</name>
    <dbReference type="NCBI Taxonomy" id="2486855"/>
    <lineage>
        <taxon>Bacteria</taxon>
        <taxon>Bacillati</taxon>
        <taxon>Actinomycetota</taxon>
        <taxon>Actinomycetes</taxon>
        <taxon>Micrococcales</taxon>
        <taxon>Micrococcaceae</taxon>
        <taxon>Arthrobacter</taxon>
    </lineage>
</organism>
<feature type="transmembrane region" description="Helical" evidence="1">
    <location>
        <begin position="125"/>
        <end position="150"/>
    </location>
</feature>
<reference evidence="2 3" key="1">
    <citation type="submission" date="2022-03" db="EMBL/GenBank/DDBJ databases">
        <title>Isotopic signatures of nitrous oxide derived from detoxification processes.</title>
        <authorList>
            <person name="Behrendt U."/>
            <person name="Buchen C."/>
            <person name="Well R."/>
            <person name="Ulrich A."/>
            <person name="Rohe L."/>
            <person name="Kolb S."/>
            <person name="Schloter M."/>
            <person name="Horn M.A."/>
            <person name="Augustin J."/>
        </authorList>
    </citation>
    <scope>NUCLEOTIDE SEQUENCE [LARGE SCALE GENOMIC DNA]</scope>
    <source>
        <strain evidence="2 3">S4-C24</strain>
    </source>
</reference>
<keyword evidence="1" id="KW-0472">Membrane</keyword>
<evidence type="ECO:0000256" key="1">
    <source>
        <dbReference type="SAM" id="Phobius"/>
    </source>
</evidence>
<proteinExistence type="predicted"/>